<evidence type="ECO:0000256" key="1">
    <source>
        <dbReference type="ARBA" id="ARBA00004123"/>
    </source>
</evidence>
<evidence type="ECO:0000256" key="10">
    <source>
        <dbReference type="ARBA" id="ARBA00023161"/>
    </source>
</evidence>
<dbReference type="GO" id="GO:0035145">
    <property type="term" value="C:exon-exon junction complex"/>
    <property type="evidence" value="ECO:0007669"/>
    <property type="project" value="InterPro"/>
</dbReference>
<dbReference type="Proteomes" id="UP000813824">
    <property type="component" value="Unassembled WGS sequence"/>
</dbReference>
<feature type="region of interest" description="Disordered" evidence="13">
    <location>
        <begin position="608"/>
        <end position="646"/>
    </location>
</feature>
<comment type="similarity">
    <text evidence="3">Belongs to the CASC3 family.</text>
</comment>
<dbReference type="GO" id="GO:0006417">
    <property type="term" value="P:regulation of translation"/>
    <property type="evidence" value="ECO:0007669"/>
    <property type="project" value="UniProtKB-KW"/>
</dbReference>
<evidence type="ECO:0000256" key="8">
    <source>
        <dbReference type="ARBA" id="ARBA00022845"/>
    </source>
</evidence>
<evidence type="ECO:0000256" key="9">
    <source>
        <dbReference type="ARBA" id="ARBA00022884"/>
    </source>
</evidence>
<keyword evidence="16" id="KW-1185">Reference proteome</keyword>
<keyword evidence="10" id="KW-0866">Nonsense-mediated mRNA decay</keyword>
<evidence type="ECO:0000256" key="6">
    <source>
        <dbReference type="ARBA" id="ARBA00022664"/>
    </source>
</evidence>
<gene>
    <name evidence="15" type="ORF">BXZ70DRAFT_338574</name>
</gene>
<feature type="compositionally biased region" description="Polar residues" evidence="13">
    <location>
        <begin position="386"/>
        <end position="399"/>
    </location>
</feature>
<comment type="subcellular location">
    <subcellularLocation>
        <location evidence="2">Cytoplasm</location>
    </subcellularLocation>
    <subcellularLocation>
        <location evidence="1">Nucleus</location>
    </subcellularLocation>
</comment>
<dbReference type="InterPro" id="IPR018545">
    <property type="entry name" value="Btz_dom"/>
</dbReference>
<feature type="compositionally biased region" description="Gly residues" evidence="13">
    <location>
        <begin position="277"/>
        <end position="293"/>
    </location>
</feature>
<evidence type="ECO:0000256" key="11">
    <source>
        <dbReference type="ARBA" id="ARBA00023187"/>
    </source>
</evidence>
<keyword evidence="12" id="KW-0539">Nucleus</keyword>
<dbReference type="GO" id="GO:0051028">
    <property type="term" value="P:mRNA transport"/>
    <property type="evidence" value="ECO:0007669"/>
    <property type="project" value="UniProtKB-KW"/>
</dbReference>
<dbReference type="GO" id="GO:0003729">
    <property type="term" value="F:mRNA binding"/>
    <property type="evidence" value="ECO:0007669"/>
    <property type="project" value="InterPro"/>
</dbReference>
<evidence type="ECO:0000259" key="14">
    <source>
        <dbReference type="Pfam" id="PF09405"/>
    </source>
</evidence>
<feature type="region of interest" description="Disordered" evidence="13">
    <location>
        <begin position="757"/>
        <end position="818"/>
    </location>
</feature>
<organism evidence="15 16">
    <name type="scientific">Cristinia sonorae</name>
    <dbReference type="NCBI Taxonomy" id="1940300"/>
    <lineage>
        <taxon>Eukaryota</taxon>
        <taxon>Fungi</taxon>
        <taxon>Dikarya</taxon>
        <taxon>Basidiomycota</taxon>
        <taxon>Agaricomycotina</taxon>
        <taxon>Agaricomycetes</taxon>
        <taxon>Agaricomycetidae</taxon>
        <taxon>Agaricales</taxon>
        <taxon>Pleurotineae</taxon>
        <taxon>Stephanosporaceae</taxon>
        <taxon>Cristinia</taxon>
    </lineage>
</organism>
<feature type="compositionally biased region" description="Basic residues" evidence="13">
    <location>
        <begin position="25"/>
        <end position="37"/>
    </location>
</feature>
<dbReference type="EMBL" id="JAEVFJ010000024">
    <property type="protein sequence ID" value="KAH8094828.1"/>
    <property type="molecule type" value="Genomic_DNA"/>
</dbReference>
<keyword evidence="6" id="KW-0507">mRNA processing</keyword>
<keyword evidence="11" id="KW-0508">mRNA splicing</keyword>
<comment type="caution">
    <text evidence="15">The sequence shown here is derived from an EMBL/GenBank/DDBJ whole genome shotgun (WGS) entry which is preliminary data.</text>
</comment>
<evidence type="ECO:0000256" key="2">
    <source>
        <dbReference type="ARBA" id="ARBA00004496"/>
    </source>
</evidence>
<protein>
    <recommendedName>
        <fullName evidence="14">Btz domain-containing protein</fullName>
    </recommendedName>
</protein>
<dbReference type="AlphaFoldDB" id="A0A8K0XN63"/>
<keyword evidence="7" id="KW-0509">mRNA transport</keyword>
<dbReference type="OrthoDB" id="3361414at2759"/>
<feature type="compositionally biased region" description="Polar residues" evidence="13">
    <location>
        <begin position="1"/>
        <end position="11"/>
    </location>
</feature>
<dbReference type="GO" id="GO:0006397">
    <property type="term" value="P:mRNA processing"/>
    <property type="evidence" value="ECO:0007669"/>
    <property type="project" value="UniProtKB-KW"/>
</dbReference>
<name>A0A8K0XN63_9AGAR</name>
<feature type="compositionally biased region" description="Polar residues" evidence="13">
    <location>
        <begin position="788"/>
        <end position="818"/>
    </location>
</feature>
<dbReference type="GO" id="GO:0000184">
    <property type="term" value="P:nuclear-transcribed mRNA catabolic process, nonsense-mediated decay"/>
    <property type="evidence" value="ECO:0007669"/>
    <property type="project" value="UniProtKB-KW"/>
</dbReference>
<evidence type="ECO:0000256" key="3">
    <source>
        <dbReference type="ARBA" id="ARBA00009548"/>
    </source>
</evidence>
<dbReference type="GO" id="GO:0008380">
    <property type="term" value="P:RNA splicing"/>
    <property type="evidence" value="ECO:0007669"/>
    <property type="project" value="UniProtKB-KW"/>
</dbReference>
<dbReference type="GO" id="GO:0005737">
    <property type="term" value="C:cytoplasm"/>
    <property type="evidence" value="ECO:0007669"/>
    <property type="project" value="UniProtKB-SubCell"/>
</dbReference>
<feature type="region of interest" description="Disordered" evidence="13">
    <location>
        <begin position="1"/>
        <end position="242"/>
    </location>
</feature>
<feature type="region of interest" description="Disordered" evidence="13">
    <location>
        <begin position="270"/>
        <end position="400"/>
    </location>
</feature>
<evidence type="ECO:0000256" key="4">
    <source>
        <dbReference type="ARBA" id="ARBA00022448"/>
    </source>
</evidence>
<evidence type="ECO:0000313" key="15">
    <source>
        <dbReference type="EMBL" id="KAH8094828.1"/>
    </source>
</evidence>
<keyword evidence="8" id="KW-0810">Translation regulation</keyword>
<keyword evidence="5" id="KW-0963">Cytoplasm</keyword>
<reference evidence="15" key="1">
    <citation type="journal article" date="2021" name="New Phytol.">
        <title>Evolutionary innovations through gain and loss of genes in the ectomycorrhizal Boletales.</title>
        <authorList>
            <person name="Wu G."/>
            <person name="Miyauchi S."/>
            <person name="Morin E."/>
            <person name="Kuo A."/>
            <person name="Drula E."/>
            <person name="Varga T."/>
            <person name="Kohler A."/>
            <person name="Feng B."/>
            <person name="Cao Y."/>
            <person name="Lipzen A."/>
            <person name="Daum C."/>
            <person name="Hundley H."/>
            <person name="Pangilinan J."/>
            <person name="Johnson J."/>
            <person name="Barry K."/>
            <person name="LaButti K."/>
            <person name="Ng V."/>
            <person name="Ahrendt S."/>
            <person name="Min B."/>
            <person name="Choi I.G."/>
            <person name="Park H."/>
            <person name="Plett J.M."/>
            <person name="Magnuson J."/>
            <person name="Spatafora J.W."/>
            <person name="Nagy L.G."/>
            <person name="Henrissat B."/>
            <person name="Grigoriev I.V."/>
            <person name="Yang Z.L."/>
            <person name="Xu J."/>
            <person name="Martin F.M."/>
        </authorList>
    </citation>
    <scope>NUCLEOTIDE SEQUENCE</scope>
    <source>
        <strain evidence="15">KKN 215</strain>
    </source>
</reference>
<evidence type="ECO:0000256" key="12">
    <source>
        <dbReference type="ARBA" id="ARBA00023242"/>
    </source>
</evidence>
<proteinExistence type="inferred from homology"/>
<evidence type="ECO:0000256" key="7">
    <source>
        <dbReference type="ARBA" id="ARBA00022816"/>
    </source>
</evidence>
<feature type="compositionally biased region" description="Gly residues" evidence="13">
    <location>
        <begin position="365"/>
        <end position="384"/>
    </location>
</feature>
<accession>A0A8K0XN63</accession>
<keyword evidence="4" id="KW-0813">Transport</keyword>
<sequence>MPSAIATTTARRSSKVTEKPNSQQKRTRTIRRRGRAKKGFESDEDEIEREARTDSETDDNSSLLSDSETDSGSDDEGHPTNRFEVVTPSTTQSPPPLHVKDATTSSDGLPIKSPLLDGESGPFSGTTDWAQMVADETSGGGADLPIIDFSELNGHVIAQRAPPTAPRTQKQKKQAKKAAAAAKTVTSQAARVDDEPKAMTVPEPVASSSRPSSRERQPSRSKGPTPRQAYQQRLESDPSYVPTVGEFWGHDDRLLDKDLRSLSGWWRGRWQSRGRGRGGFSMRGRGGGRGGSFAGRVQQDTTDANVADDGDNSKVEVPPIERAWTHDGFEEMMRRDVHRRTQGEQKAEQASRATSPPQRGVSLRGRGGFIGARGRGGFARGGGSLSHMSPGSRSNSISEQRVGRVWYSMAPEKSWTKYLDRPLYDDFALKPRPGRGPGFRVKLPGRTEQVVRAPSSKVARLAAASTESPPSVRAASTIDPSEDGDRIFVVRIPAATKKPVEPAPSVVLPAPAPTSTTDPTADLSIEEVFTVRPNGAPVHIPIIAADHPSAPRLTSPAVLTQPSSHVPSPLPQVSHLPEPHAQQQLEQILVSGSGDTTVSTQIEETVMRKSGPPGIHAPTPQGSGEYRPPPPVLPPIQTSFSPVPHSSPPYGSPYAYGALPPGIAMSHHGYPYEVATGRAVYLQHNPPPTMFTPRPMMHGHVSHHSSGSMSFMPGHMHHSSVASASPDFLATHSHTHTPPVNGFVDPMTGVPIFTPARQTSRIEIRAPGSETKHKTAPGPSGLRAAVSGSDTSSQSNGDTSSAYFAESADSNTSYEANASQEVVPGVDEYLQSQTDPRHAEQVNMGYPQYQQYYYPEQYGYPTYIDPHMPTQVMQYDMYRQDHNHSSAHQPIIYY</sequence>
<evidence type="ECO:0000313" key="16">
    <source>
        <dbReference type="Proteomes" id="UP000813824"/>
    </source>
</evidence>
<evidence type="ECO:0000256" key="5">
    <source>
        <dbReference type="ARBA" id="ARBA00022490"/>
    </source>
</evidence>
<dbReference type="Pfam" id="PF09405">
    <property type="entry name" value="Btz"/>
    <property type="match status" value="1"/>
</dbReference>
<feature type="compositionally biased region" description="Basic and acidic residues" evidence="13">
    <location>
        <begin position="323"/>
        <end position="349"/>
    </location>
</feature>
<feature type="domain" description="Btz" evidence="14">
    <location>
        <begin position="217"/>
        <end position="343"/>
    </location>
</feature>
<feature type="compositionally biased region" description="Low complexity" evidence="13">
    <location>
        <begin position="201"/>
        <end position="211"/>
    </location>
</feature>
<evidence type="ECO:0000256" key="13">
    <source>
        <dbReference type="SAM" id="MobiDB-lite"/>
    </source>
</evidence>
<keyword evidence="9" id="KW-0694">RNA-binding</keyword>